<comment type="caution">
    <text evidence="2">The sequence shown here is derived from an EMBL/GenBank/DDBJ whole genome shotgun (WGS) entry which is preliminary data.</text>
</comment>
<feature type="compositionally biased region" description="Acidic residues" evidence="1">
    <location>
        <begin position="274"/>
        <end position="288"/>
    </location>
</feature>
<evidence type="ECO:0000256" key="1">
    <source>
        <dbReference type="SAM" id="MobiDB-lite"/>
    </source>
</evidence>
<evidence type="ECO:0000313" key="3">
    <source>
        <dbReference type="Proteomes" id="UP000886523"/>
    </source>
</evidence>
<evidence type="ECO:0000313" key="2">
    <source>
        <dbReference type="EMBL" id="KAF9514649.1"/>
    </source>
</evidence>
<feature type="compositionally biased region" description="Polar residues" evidence="1">
    <location>
        <begin position="118"/>
        <end position="134"/>
    </location>
</feature>
<feature type="compositionally biased region" description="Polar residues" evidence="1">
    <location>
        <begin position="293"/>
        <end position="302"/>
    </location>
</feature>
<feature type="region of interest" description="Disordered" evidence="1">
    <location>
        <begin position="151"/>
        <end position="183"/>
    </location>
</feature>
<name>A0A9P6AZG5_9AGAM</name>
<gene>
    <name evidence="2" type="ORF">BS47DRAFT_854466</name>
</gene>
<accession>A0A9P6AZG5</accession>
<proteinExistence type="predicted"/>
<dbReference type="Proteomes" id="UP000886523">
    <property type="component" value="Unassembled WGS sequence"/>
</dbReference>
<feature type="region of interest" description="Disordered" evidence="1">
    <location>
        <begin position="262"/>
        <end position="302"/>
    </location>
</feature>
<sequence>MGNYPTFQEELWFLWEWDRITGFVLNLRGLYHFSDFSAFVVVSVEACYGTVSSPRAGRILYSRLRIRRLVALTLLSLATTRLPCREMGSQNHSKPLGLFKRLSKFLPNPSRLFKLFSNRSPEQDSSSTKRSPNPAQTPPIVRASEELALVPRPQSPDYPQSQFLDDPGSHTDSATPPHPVITPIQEYPMGRLKIKTGGGGSARGTLAIGGDAGGIGSTDERPRIDLAKSGITKAAIGGRGGNIGGLGALIDMQRGFYDVDIDTGLGGTATSTETVEDPDDDDDDDDDGDRSLALTTHGISGP</sequence>
<feature type="region of interest" description="Disordered" evidence="1">
    <location>
        <begin position="118"/>
        <end position="138"/>
    </location>
</feature>
<keyword evidence="3" id="KW-1185">Reference proteome</keyword>
<organism evidence="2 3">
    <name type="scientific">Hydnum rufescens UP504</name>
    <dbReference type="NCBI Taxonomy" id="1448309"/>
    <lineage>
        <taxon>Eukaryota</taxon>
        <taxon>Fungi</taxon>
        <taxon>Dikarya</taxon>
        <taxon>Basidiomycota</taxon>
        <taxon>Agaricomycotina</taxon>
        <taxon>Agaricomycetes</taxon>
        <taxon>Cantharellales</taxon>
        <taxon>Hydnaceae</taxon>
        <taxon>Hydnum</taxon>
    </lineage>
</organism>
<reference evidence="2" key="1">
    <citation type="journal article" date="2020" name="Nat. Commun.">
        <title>Large-scale genome sequencing of mycorrhizal fungi provides insights into the early evolution of symbiotic traits.</title>
        <authorList>
            <person name="Miyauchi S."/>
            <person name="Kiss E."/>
            <person name="Kuo A."/>
            <person name="Drula E."/>
            <person name="Kohler A."/>
            <person name="Sanchez-Garcia M."/>
            <person name="Morin E."/>
            <person name="Andreopoulos B."/>
            <person name="Barry K.W."/>
            <person name="Bonito G."/>
            <person name="Buee M."/>
            <person name="Carver A."/>
            <person name="Chen C."/>
            <person name="Cichocki N."/>
            <person name="Clum A."/>
            <person name="Culley D."/>
            <person name="Crous P.W."/>
            <person name="Fauchery L."/>
            <person name="Girlanda M."/>
            <person name="Hayes R.D."/>
            <person name="Keri Z."/>
            <person name="LaButti K."/>
            <person name="Lipzen A."/>
            <person name="Lombard V."/>
            <person name="Magnuson J."/>
            <person name="Maillard F."/>
            <person name="Murat C."/>
            <person name="Nolan M."/>
            <person name="Ohm R.A."/>
            <person name="Pangilinan J."/>
            <person name="Pereira M.F."/>
            <person name="Perotto S."/>
            <person name="Peter M."/>
            <person name="Pfister S."/>
            <person name="Riley R."/>
            <person name="Sitrit Y."/>
            <person name="Stielow J.B."/>
            <person name="Szollosi G."/>
            <person name="Zifcakova L."/>
            <person name="Stursova M."/>
            <person name="Spatafora J.W."/>
            <person name="Tedersoo L."/>
            <person name="Vaario L.M."/>
            <person name="Yamada A."/>
            <person name="Yan M."/>
            <person name="Wang P."/>
            <person name="Xu J."/>
            <person name="Bruns T."/>
            <person name="Baldrian P."/>
            <person name="Vilgalys R."/>
            <person name="Dunand C."/>
            <person name="Henrissat B."/>
            <person name="Grigoriev I.V."/>
            <person name="Hibbett D."/>
            <person name="Nagy L.G."/>
            <person name="Martin F.M."/>
        </authorList>
    </citation>
    <scope>NUCLEOTIDE SEQUENCE</scope>
    <source>
        <strain evidence="2">UP504</strain>
    </source>
</reference>
<dbReference type="EMBL" id="MU128958">
    <property type="protein sequence ID" value="KAF9514649.1"/>
    <property type="molecule type" value="Genomic_DNA"/>
</dbReference>
<dbReference type="AlphaFoldDB" id="A0A9P6AZG5"/>
<protein>
    <submittedName>
        <fullName evidence="2">Uncharacterized protein</fullName>
    </submittedName>
</protein>